<reference evidence="1" key="2">
    <citation type="journal article" date="2015" name="Fish Shellfish Immunol.">
        <title>Early steps in the European eel (Anguilla anguilla)-Vibrio vulnificus interaction in the gills: Role of the RtxA13 toxin.</title>
        <authorList>
            <person name="Callol A."/>
            <person name="Pajuelo D."/>
            <person name="Ebbesson L."/>
            <person name="Teles M."/>
            <person name="MacKenzie S."/>
            <person name="Amaro C."/>
        </authorList>
    </citation>
    <scope>NUCLEOTIDE SEQUENCE</scope>
</reference>
<reference evidence="1" key="1">
    <citation type="submission" date="2014-11" db="EMBL/GenBank/DDBJ databases">
        <authorList>
            <person name="Amaro Gonzalez C."/>
        </authorList>
    </citation>
    <scope>NUCLEOTIDE SEQUENCE</scope>
</reference>
<name>A0A0E9SRA0_ANGAN</name>
<dbReference type="AlphaFoldDB" id="A0A0E9SRA0"/>
<protein>
    <submittedName>
        <fullName evidence="1">Uncharacterized protein</fullName>
    </submittedName>
</protein>
<dbReference type="EMBL" id="GBXM01065367">
    <property type="protein sequence ID" value="JAH43210.1"/>
    <property type="molecule type" value="Transcribed_RNA"/>
</dbReference>
<accession>A0A0E9SRA0</accession>
<organism evidence="1">
    <name type="scientific">Anguilla anguilla</name>
    <name type="common">European freshwater eel</name>
    <name type="synonym">Muraena anguilla</name>
    <dbReference type="NCBI Taxonomy" id="7936"/>
    <lineage>
        <taxon>Eukaryota</taxon>
        <taxon>Metazoa</taxon>
        <taxon>Chordata</taxon>
        <taxon>Craniata</taxon>
        <taxon>Vertebrata</taxon>
        <taxon>Euteleostomi</taxon>
        <taxon>Actinopterygii</taxon>
        <taxon>Neopterygii</taxon>
        <taxon>Teleostei</taxon>
        <taxon>Anguilliformes</taxon>
        <taxon>Anguillidae</taxon>
        <taxon>Anguilla</taxon>
    </lineage>
</organism>
<proteinExistence type="predicted"/>
<evidence type="ECO:0000313" key="1">
    <source>
        <dbReference type="EMBL" id="JAH43210.1"/>
    </source>
</evidence>
<sequence length="49" mass="5796">MRELFQVPVFDSNVLSAFWELIPIFKNVCMGQTCSKWHLLKMNEKHSIV</sequence>